<feature type="compositionally biased region" description="Basic and acidic residues" evidence="11">
    <location>
        <begin position="670"/>
        <end position="696"/>
    </location>
</feature>
<feature type="compositionally biased region" description="Basic and acidic residues" evidence="11">
    <location>
        <begin position="704"/>
        <end position="742"/>
    </location>
</feature>
<keyword evidence="3 12" id="KW-0812">Transmembrane</keyword>
<dbReference type="PANTHER" id="PTHR13407">
    <property type="entry name" value="RNF121 PROTEIN"/>
    <property type="match status" value="1"/>
</dbReference>
<keyword evidence="9 12" id="KW-0472">Membrane</keyword>
<keyword evidence="6" id="KW-0862">Zinc</keyword>
<dbReference type="Proteomes" id="UP000046393">
    <property type="component" value="Unplaced"/>
</dbReference>
<dbReference type="SMART" id="SM00184">
    <property type="entry name" value="RING"/>
    <property type="match status" value="1"/>
</dbReference>
<dbReference type="CDD" id="cd16475">
    <property type="entry name" value="RING-H2_RNF121-like"/>
    <property type="match status" value="1"/>
</dbReference>
<dbReference type="PROSITE" id="PS50089">
    <property type="entry name" value="ZF_RING_2"/>
    <property type="match status" value="1"/>
</dbReference>
<keyword evidence="14" id="KW-1185">Reference proteome</keyword>
<organism evidence="14 15">
    <name type="scientific">Syphacia muris</name>
    <dbReference type="NCBI Taxonomy" id="451379"/>
    <lineage>
        <taxon>Eukaryota</taxon>
        <taxon>Metazoa</taxon>
        <taxon>Ecdysozoa</taxon>
        <taxon>Nematoda</taxon>
        <taxon>Chromadorea</taxon>
        <taxon>Rhabditida</taxon>
        <taxon>Spirurina</taxon>
        <taxon>Oxyuridomorpha</taxon>
        <taxon>Oxyuroidea</taxon>
        <taxon>Oxyuridae</taxon>
        <taxon>Syphacia</taxon>
    </lineage>
</organism>
<evidence type="ECO:0000256" key="7">
    <source>
        <dbReference type="ARBA" id="ARBA00022989"/>
    </source>
</evidence>
<dbReference type="PANTHER" id="PTHR13407:SF0">
    <property type="entry name" value="FI05221P"/>
    <property type="match status" value="1"/>
</dbReference>
<keyword evidence="8" id="KW-0175">Coiled coil</keyword>
<dbReference type="Gene3D" id="3.30.40.10">
    <property type="entry name" value="Zinc/RING finger domain, C3HC4 (zinc finger)"/>
    <property type="match status" value="1"/>
</dbReference>
<evidence type="ECO:0000313" key="15">
    <source>
        <dbReference type="WBParaSite" id="SMUV_0000494801-mRNA-1"/>
    </source>
</evidence>
<evidence type="ECO:0000256" key="1">
    <source>
        <dbReference type="ARBA" id="ARBA00004141"/>
    </source>
</evidence>
<dbReference type="GO" id="GO:0000381">
    <property type="term" value="P:regulation of alternative mRNA splicing, via spliceosome"/>
    <property type="evidence" value="ECO:0007669"/>
    <property type="project" value="InterPro"/>
</dbReference>
<keyword evidence="4" id="KW-0479">Metal-binding</keyword>
<dbReference type="InterPro" id="IPR040176">
    <property type="entry name" value="RNF121/RNF175"/>
</dbReference>
<feature type="compositionally biased region" description="Basic and acidic residues" evidence="11">
    <location>
        <begin position="749"/>
        <end position="776"/>
    </location>
</feature>
<evidence type="ECO:0000259" key="13">
    <source>
        <dbReference type="PROSITE" id="PS50089"/>
    </source>
</evidence>
<feature type="domain" description="RING-type" evidence="13">
    <location>
        <begin position="225"/>
        <end position="274"/>
    </location>
</feature>
<dbReference type="Pfam" id="PF09745">
    <property type="entry name" value="NSRP1_N"/>
    <property type="match status" value="1"/>
</dbReference>
<dbReference type="GO" id="GO:0000139">
    <property type="term" value="C:Golgi membrane"/>
    <property type="evidence" value="ECO:0007669"/>
    <property type="project" value="TreeGrafter"/>
</dbReference>
<accession>A0A158R4Z1</accession>
<dbReference type="GO" id="GO:0008270">
    <property type="term" value="F:zinc ion binding"/>
    <property type="evidence" value="ECO:0007669"/>
    <property type="project" value="UniProtKB-KW"/>
</dbReference>
<dbReference type="GO" id="GO:0036503">
    <property type="term" value="P:ERAD pathway"/>
    <property type="evidence" value="ECO:0007669"/>
    <property type="project" value="TreeGrafter"/>
</dbReference>
<feature type="region of interest" description="Disordered" evidence="11">
    <location>
        <begin position="597"/>
        <end position="800"/>
    </location>
</feature>
<comment type="similarity">
    <text evidence="2">Belongs to the NSRP1 family.</text>
</comment>
<feature type="transmembrane region" description="Helical" evidence="12">
    <location>
        <begin position="140"/>
        <end position="167"/>
    </location>
</feature>
<dbReference type="WBParaSite" id="SMUV_0000494801-mRNA-1">
    <property type="protein sequence ID" value="SMUV_0000494801-mRNA-1"/>
    <property type="gene ID" value="SMUV_0000494801"/>
</dbReference>
<proteinExistence type="inferred from homology"/>
<dbReference type="STRING" id="451379.A0A158R4Z1"/>
<evidence type="ECO:0000313" key="14">
    <source>
        <dbReference type="Proteomes" id="UP000046393"/>
    </source>
</evidence>
<comment type="subcellular location">
    <subcellularLocation>
        <location evidence="1">Membrane</location>
        <topology evidence="1">Multi-pass membrane protein</topology>
    </subcellularLocation>
</comment>
<evidence type="ECO:0000256" key="4">
    <source>
        <dbReference type="ARBA" id="ARBA00022723"/>
    </source>
</evidence>
<feature type="transmembrane region" description="Helical" evidence="12">
    <location>
        <begin position="77"/>
        <end position="94"/>
    </location>
</feature>
<dbReference type="AlphaFoldDB" id="A0A158R4Z1"/>
<dbReference type="InterPro" id="IPR018957">
    <property type="entry name" value="Znf_C3HC4_RING-type"/>
</dbReference>
<protein>
    <submittedName>
        <fullName evidence="15">RING-type domain-containing protein</fullName>
    </submittedName>
</protein>
<dbReference type="InterPro" id="IPR013083">
    <property type="entry name" value="Znf_RING/FYVE/PHD"/>
</dbReference>
<dbReference type="Pfam" id="PF00097">
    <property type="entry name" value="zf-C3HC4"/>
    <property type="match status" value="1"/>
</dbReference>
<evidence type="ECO:0000256" key="3">
    <source>
        <dbReference type="ARBA" id="ARBA00022692"/>
    </source>
</evidence>
<dbReference type="GO" id="GO:0005789">
    <property type="term" value="C:endoplasmic reticulum membrane"/>
    <property type="evidence" value="ECO:0007669"/>
    <property type="project" value="TreeGrafter"/>
</dbReference>
<keyword evidence="7 12" id="KW-1133">Transmembrane helix</keyword>
<evidence type="ECO:0000256" key="12">
    <source>
        <dbReference type="SAM" id="Phobius"/>
    </source>
</evidence>
<feature type="region of interest" description="Disordered" evidence="11">
    <location>
        <begin position="435"/>
        <end position="454"/>
    </location>
</feature>
<evidence type="ECO:0000256" key="6">
    <source>
        <dbReference type="ARBA" id="ARBA00022833"/>
    </source>
</evidence>
<name>A0A158R4Z1_9BILA</name>
<feature type="transmembrane region" description="Helical" evidence="12">
    <location>
        <begin position="100"/>
        <end position="119"/>
    </location>
</feature>
<reference evidence="15" key="1">
    <citation type="submission" date="2016-04" db="UniProtKB">
        <authorList>
            <consortium name="WormBaseParasite"/>
        </authorList>
    </citation>
    <scope>IDENTIFICATION</scope>
</reference>
<dbReference type="InterPro" id="IPR018612">
    <property type="entry name" value="NSRP1_N"/>
</dbReference>
<feature type="compositionally biased region" description="Basic and acidic residues" evidence="11">
    <location>
        <begin position="436"/>
        <end position="454"/>
    </location>
</feature>
<evidence type="ECO:0000256" key="9">
    <source>
        <dbReference type="ARBA" id="ARBA00023136"/>
    </source>
</evidence>
<evidence type="ECO:0000256" key="11">
    <source>
        <dbReference type="SAM" id="MobiDB-lite"/>
    </source>
</evidence>
<evidence type="ECO:0000256" key="8">
    <source>
        <dbReference type="ARBA" id="ARBA00023054"/>
    </source>
</evidence>
<dbReference type="InterPro" id="IPR001841">
    <property type="entry name" value="Znf_RING"/>
</dbReference>
<dbReference type="GO" id="GO:0061630">
    <property type="term" value="F:ubiquitin protein ligase activity"/>
    <property type="evidence" value="ECO:0007669"/>
    <property type="project" value="TreeGrafter"/>
</dbReference>
<evidence type="ECO:0000256" key="10">
    <source>
        <dbReference type="PROSITE-ProRule" id="PRU00175"/>
    </source>
</evidence>
<feature type="transmembrane region" description="Helical" evidence="12">
    <location>
        <begin position="45"/>
        <end position="65"/>
    </location>
</feature>
<evidence type="ECO:0000256" key="5">
    <source>
        <dbReference type="ARBA" id="ARBA00022771"/>
    </source>
</evidence>
<dbReference type="SUPFAM" id="SSF57850">
    <property type="entry name" value="RING/U-box"/>
    <property type="match status" value="1"/>
</dbReference>
<sequence length="838" mass="98012">MDISNGNVEAVKIHSDIEPAELTEEEKWNIEHAKLHEKHRGHEQMHLEMFLILIVTLIFAQIALVQWKRRYFKSYQASFFFCTLVSMWLIPVFVCVQRQWWRFLVIWVVYTVFSAFIWYKATRPQITGGTPRFVYKWFLFLHKLSYVLGIAGYIIIMFTLLGLNLIFNLKPSVCMDSGLLLLFYGLYYGVLGRDFAHICTDRIASKIGYYTPDGLPRKVLEDDVCAVCGNRLEEDSIDTDAEATYRLSCKHVFHEFCIRGWCVVGKQQTCPYCKEKVDLKRMFKNPWEKPHLFYGQLLDWIRYLVAWQPLIISFVQGVNRFLGLEQYGLILKKENASLSSSLKVAAAFADDDDDAVDTQVMSSENPSASTMRIRMQAKRIYERAVAEDPSVFQYDEIYEDIQNIREAKQSEQKKADKERKPKYIASILEAHKRRQVEHQLRDERKQEKERQAEGEMFKDKEVFVTGAYRKQMEEAQELRKELAMQDRLDELTAVEKQKFWQAGFHRTMLHDIARDNETIPSTSKEVSIVSRNTLPRSVLGGFNVSKIQNVFQKTETLDNDDICPPDHGEKLKELRKKVSSLEDEQLVSFDNRLVKTEPKEEKVGSHSKRNLKKSIYSDDSEDDIPKEEVKVELKPGLNVLSKTKKLTKAEQLRSRFTPSASESDGEDFEESGKEFKERIYKKLDHEVSEKAHFSERRSRHRNRSKDEAEKKPFSGEISTKEREKSREREKGHMRYERRDHPHSQGSYSKRHEERRSRSRGENSGKRSLKKEDEIPSKRGRRHNDRGPREPGSGQSKLPMTRIKELKKILKQRNGPEEIAGFKKRYLERRASGAIVQPF</sequence>
<keyword evidence="5 10" id="KW-0863">Zinc-finger</keyword>
<evidence type="ECO:0000256" key="2">
    <source>
        <dbReference type="ARBA" id="ARBA00010126"/>
    </source>
</evidence>